<dbReference type="Gramene" id="PRQ23127">
    <property type="protein sequence ID" value="PRQ23127"/>
    <property type="gene ID" value="RchiOBHm_Chr6g0257901"/>
</dbReference>
<protein>
    <submittedName>
        <fullName evidence="2">Uncharacterized protein</fullName>
    </submittedName>
</protein>
<name>A0A2P6PMG6_ROSCH</name>
<keyword evidence="3" id="KW-1185">Reference proteome</keyword>
<gene>
    <name evidence="2" type="ORF">RchiOBHm_Chr6g0257901</name>
</gene>
<dbReference type="EMBL" id="PDCK01000044">
    <property type="protein sequence ID" value="PRQ23127.1"/>
    <property type="molecule type" value="Genomic_DNA"/>
</dbReference>
<organism evidence="2 3">
    <name type="scientific">Rosa chinensis</name>
    <name type="common">China rose</name>
    <dbReference type="NCBI Taxonomy" id="74649"/>
    <lineage>
        <taxon>Eukaryota</taxon>
        <taxon>Viridiplantae</taxon>
        <taxon>Streptophyta</taxon>
        <taxon>Embryophyta</taxon>
        <taxon>Tracheophyta</taxon>
        <taxon>Spermatophyta</taxon>
        <taxon>Magnoliopsida</taxon>
        <taxon>eudicotyledons</taxon>
        <taxon>Gunneridae</taxon>
        <taxon>Pentapetalae</taxon>
        <taxon>rosids</taxon>
        <taxon>fabids</taxon>
        <taxon>Rosales</taxon>
        <taxon>Rosaceae</taxon>
        <taxon>Rosoideae</taxon>
        <taxon>Rosoideae incertae sedis</taxon>
        <taxon>Rosa</taxon>
    </lineage>
</organism>
<sequence>MTSGEAHLSDYWPSPLPPQPSSSSSPSLSSSLPQPDTPLISATWVPIRVLLDWDPQEGWCWL</sequence>
<evidence type="ECO:0000313" key="3">
    <source>
        <dbReference type="Proteomes" id="UP000238479"/>
    </source>
</evidence>
<comment type="caution">
    <text evidence="2">The sequence shown here is derived from an EMBL/GenBank/DDBJ whole genome shotgun (WGS) entry which is preliminary data.</text>
</comment>
<proteinExistence type="predicted"/>
<evidence type="ECO:0000313" key="2">
    <source>
        <dbReference type="EMBL" id="PRQ23127.1"/>
    </source>
</evidence>
<reference evidence="2 3" key="1">
    <citation type="journal article" date="2018" name="Nat. Genet.">
        <title>The Rosa genome provides new insights in the design of modern roses.</title>
        <authorList>
            <person name="Bendahmane M."/>
        </authorList>
    </citation>
    <scope>NUCLEOTIDE SEQUENCE [LARGE SCALE GENOMIC DNA]</scope>
    <source>
        <strain evidence="3">cv. Old Blush</strain>
    </source>
</reference>
<feature type="compositionally biased region" description="Low complexity" evidence="1">
    <location>
        <begin position="21"/>
        <end position="34"/>
    </location>
</feature>
<dbReference type="AlphaFoldDB" id="A0A2P6PMG6"/>
<accession>A0A2P6PMG6</accession>
<evidence type="ECO:0000256" key="1">
    <source>
        <dbReference type="SAM" id="MobiDB-lite"/>
    </source>
</evidence>
<dbReference type="Proteomes" id="UP000238479">
    <property type="component" value="Chromosome 6"/>
</dbReference>
<feature type="region of interest" description="Disordered" evidence="1">
    <location>
        <begin position="1"/>
        <end position="34"/>
    </location>
</feature>